<gene>
    <name evidence="2" type="ORF">TR150975</name>
</gene>
<dbReference type="EMBL" id="GEEE01009539">
    <property type="protein sequence ID" value="JAP53686.1"/>
    <property type="molecule type" value="Transcribed_RNA"/>
</dbReference>
<organism evidence="2">
    <name type="scientific">Schistocephalus solidus</name>
    <name type="common">Tapeworm</name>
    <dbReference type="NCBI Taxonomy" id="70667"/>
    <lineage>
        <taxon>Eukaryota</taxon>
        <taxon>Metazoa</taxon>
        <taxon>Spiralia</taxon>
        <taxon>Lophotrochozoa</taxon>
        <taxon>Platyhelminthes</taxon>
        <taxon>Cestoda</taxon>
        <taxon>Eucestoda</taxon>
        <taxon>Diphyllobothriidea</taxon>
        <taxon>Diphyllobothriidae</taxon>
        <taxon>Schistocephalus</taxon>
    </lineage>
</organism>
<evidence type="ECO:0000313" key="2">
    <source>
        <dbReference type="EMBL" id="JAP53686.1"/>
    </source>
</evidence>
<feature type="region of interest" description="Disordered" evidence="1">
    <location>
        <begin position="210"/>
        <end position="235"/>
    </location>
</feature>
<reference evidence="2" key="1">
    <citation type="submission" date="2016-01" db="EMBL/GenBank/DDBJ databases">
        <title>Reference transcriptome for the parasite Schistocephalus solidus: insights into the molecular evolution of parasitism.</title>
        <authorList>
            <person name="Hebert F.O."/>
            <person name="Grambauer S."/>
            <person name="Barber I."/>
            <person name="Landry C.R."/>
            <person name="Aubin-Horth N."/>
        </authorList>
    </citation>
    <scope>NUCLEOTIDE SEQUENCE</scope>
</reference>
<proteinExistence type="predicted"/>
<dbReference type="AlphaFoldDB" id="A0A0X3Q2F9"/>
<accession>A0A0X3Q2F9</accession>
<sequence length="278" mass="31583">MAKIEKMYEEPPPRRSYHWLPIDSQLEAESNSRVTCQEPFTEALLGKPALVHKPRTGLICCRALPSSMRALRPHPVRRIRPQASGAPPPQRVCSPDFILNSGEATKHCADEQVSAEADLSPQTGSVFIYPQCPLARPRLDYDRESGRDWWRAVSNLQWNPPQMAVEHSRPRKLPMPPPSLSPRMHLGSSHFYITEYPSPKPRTQPFDKCNGDNAWKTDSKPYTPENEGLRNETDAPVPATVKNRVSKRNPSWLHTQVEVFRVEVAVHSLRASLCLLRF</sequence>
<evidence type="ECO:0000256" key="1">
    <source>
        <dbReference type="SAM" id="MobiDB-lite"/>
    </source>
</evidence>
<name>A0A0X3Q2F9_SCHSO</name>
<protein>
    <submittedName>
        <fullName evidence="2">Uncharacterized protein</fullName>
    </submittedName>
</protein>